<dbReference type="Gene3D" id="1.20.1250.20">
    <property type="entry name" value="MFS general substrate transporter like domains"/>
    <property type="match status" value="2"/>
</dbReference>
<evidence type="ECO:0000256" key="2">
    <source>
        <dbReference type="ARBA" id="ARBA00022448"/>
    </source>
</evidence>
<protein>
    <recommendedName>
        <fullName evidence="8">Major facilitator superfamily (MFS) profile domain-containing protein</fullName>
    </recommendedName>
</protein>
<dbReference type="Pfam" id="PF07690">
    <property type="entry name" value="MFS_1"/>
    <property type="match status" value="2"/>
</dbReference>
<dbReference type="AlphaFoldDB" id="A0A9W7B9Y5"/>
<evidence type="ECO:0000256" key="3">
    <source>
        <dbReference type="ARBA" id="ARBA00022692"/>
    </source>
</evidence>
<dbReference type="PROSITE" id="PS50850">
    <property type="entry name" value="MFS"/>
    <property type="match status" value="1"/>
</dbReference>
<keyword evidence="5 7" id="KW-0472">Membrane</keyword>
<feature type="transmembrane region" description="Helical" evidence="7">
    <location>
        <begin position="406"/>
        <end position="427"/>
    </location>
</feature>
<dbReference type="PANTHER" id="PTHR23506:SF23">
    <property type="entry name" value="GH10249P"/>
    <property type="match status" value="1"/>
</dbReference>
<dbReference type="GO" id="GO:0022857">
    <property type="term" value="F:transmembrane transporter activity"/>
    <property type="evidence" value="ECO:0007669"/>
    <property type="project" value="InterPro"/>
</dbReference>
<keyword evidence="4 7" id="KW-1133">Transmembrane helix</keyword>
<keyword evidence="2" id="KW-0813">Transport</keyword>
<dbReference type="CDD" id="cd17325">
    <property type="entry name" value="MFS_MdtG_SLC18_like"/>
    <property type="match status" value="1"/>
</dbReference>
<evidence type="ECO:0000256" key="7">
    <source>
        <dbReference type="SAM" id="Phobius"/>
    </source>
</evidence>
<feature type="region of interest" description="Disordered" evidence="6">
    <location>
        <begin position="443"/>
        <end position="463"/>
    </location>
</feature>
<comment type="subcellular location">
    <subcellularLocation>
        <location evidence="1">Membrane</location>
        <topology evidence="1">Multi-pass membrane protein</topology>
    </subcellularLocation>
</comment>
<feature type="transmembrane region" description="Helical" evidence="7">
    <location>
        <begin position="163"/>
        <end position="182"/>
    </location>
</feature>
<feature type="transmembrane region" description="Helical" evidence="7">
    <location>
        <begin position="96"/>
        <end position="115"/>
    </location>
</feature>
<feature type="transmembrane region" description="Helical" evidence="7">
    <location>
        <begin position="371"/>
        <end position="394"/>
    </location>
</feature>
<dbReference type="EMBL" id="BRXY01000269">
    <property type="protein sequence ID" value="GMH82509.1"/>
    <property type="molecule type" value="Genomic_DNA"/>
</dbReference>
<keyword evidence="10" id="KW-1185">Reference proteome</keyword>
<dbReference type="GO" id="GO:0016020">
    <property type="term" value="C:membrane"/>
    <property type="evidence" value="ECO:0007669"/>
    <property type="project" value="UniProtKB-SubCell"/>
</dbReference>
<dbReference type="SUPFAM" id="SSF103473">
    <property type="entry name" value="MFS general substrate transporter"/>
    <property type="match status" value="1"/>
</dbReference>
<feature type="transmembrane region" description="Helical" evidence="7">
    <location>
        <begin position="281"/>
        <end position="302"/>
    </location>
</feature>
<feature type="transmembrane region" description="Helical" evidence="7">
    <location>
        <begin position="239"/>
        <end position="261"/>
    </location>
</feature>
<keyword evidence="3 7" id="KW-0812">Transmembrane</keyword>
<evidence type="ECO:0000256" key="6">
    <source>
        <dbReference type="SAM" id="MobiDB-lite"/>
    </source>
</evidence>
<sequence>MSSSQPLLDVARSSETSASTPPKDDKSTIVLITLLGLFVDYGTLSAIIPIAPLCLKNIPQTYIFVLFSSKSIAQILFNPVAGHFVDKHHTNIPKVFTVGMLLLAVSTLVFGVGLIDSGVLSDWGLYYFMLAARSAQGLGSSSVLTAGMAAISNTHEEEERGGAMGVAMVGIALGVLLGPPVAGGLASLLGPATVFWLFAAIAFLDVYLMSALLRKNPKAYDPIDPEALAREKDDALEPFLFTTPRLILGLTTVIANMTVAISEPMVPLFLNNVFGYGEGKVGLVFGIQALAYLLGTPVFGYLSDVVCKSTLIIFGLAMQAGGMFMLFSGGEELWVICVALGLLGVGISAVDTPSMPLLTFLVPPKFFGRALAQGDICVNLGYLFGPLICAAFVADDSDSERFEGLADLNGLACAAMLPLMFLCVFLYERKELASRKEDLGGGGDLEDLEGAGDERRLLTPHKM</sequence>
<comment type="caution">
    <text evidence="9">The sequence shown here is derived from an EMBL/GenBank/DDBJ whole genome shotgun (WGS) entry which is preliminary data.</text>
</comment>
<feature type="transmembrane region" description="Helical" evidence="7">
    <location>
        <begin position="309"/>
        <end position="327"/>
    </location>
</feature>
<gene>
    <name evidence="9" type="ORF">TrST_g11061</name>
</gene>
<evidence type="ECO:0000313" key="10">
    <source>
        <dbReference type="Proteomes" id="UP001165085"/>
    </source>
</evidence>
<reference evidence="10" key="1">
    <citation type="journal article" date="2023" name="Commun. Biol.">
        <title>Genome analysis of Parmales, the sister group of diatoms, reveals the evolutionary specialization of diatoms from phago-mixotrophs to photoautotrophs.</title>
        <authorList>
            <person name="Ban H."/>
            <person name="Sato S."/>
            <person name="Yoshikawa S."/>
            <person name="Yamada K."/>
            <person name="Nakamura Y."/>
            <person name="Ichinomiya M."/>
            <person name="Sato N."/>
            <person name="Blanc-Mathieu R."/>
            <person name="Endo H."/>
            <person name="Kuwata A."/>
            <person name="Ogata H."/>
        </authorList>
    </citation>
    <scope>NUCLEOTIDE SEQUENCE [LARGE SCALE GENOMIC DNA]</scope>
    <source>
        <strain evidence="10">NIES 3701</strain>
    </source>
</reference>
<dbReference type="InterPro" id="IPR050930">
    <property type="entry name" value="MFS_Vesicular_Transporter"/>
</dbReference>
<proteinExistence type="predicted"/>
<dbReference type="OrthoDB" id="5086884at2759"/>
<accession>A0A9W7B9Y5</accession>
<evidence type="ECO:0000256" key="5">
    <source>
        <dbReference type="ARBA" id="ARBA00023136"/>
    </source>
</evidence>
<evidence type="ECO:0000256" key="1">
    <source>
        <dbReference type="ARBA" id="ARBA00004141"/>
    </source>
</evidence>
<feature type="transmembrane region" description="Helical" evidence="7">
    <location>
        <begin position="29"/>
        <end position="50"/>
    </location>
</feature>
<evidence type="ECO:0000259" key="8">
    <source>
        <dbReference type="PROSITE" id="PS50850"/>
    </source>
</evidence>
<dbReference type="Proteomes" id="UP001165085">
    <property type="component" value="Unassembled WGS sequence"/>
</dbReference>
<dbReference type="InterPro" id="IPR020846">
    <property type="entry name" value="MFS_dom"/>
</dbReference>
<dbReference type="InterPro" id="IPR036259">
    <property type="entry name" value="MFS_trans_sf"/>
</dbReference>
<name>A0A9W7B9Y5_9STRA</name>
<feature type="transmembrane region" description="Helical" evidence="7">
    <location>
        <begin position="188"/>
        <end position="208"/>
    </location>
</feature>
<dbReference type="PANTHER" id="PTHR23506">
    <property type="entry name" value="GH10249P"/>
    <property type="match status" value="1"/>
</dbReference>
<evidence type="ECO:0000256" key="4">
    <source>
        <dbReference type="ARBA" id="ARBA00022989"/>
    </source>
</evidence>
<dbReference type="InterPro" id="IPR011701">
    <property type="entry name" value="MFS"/>
</dbReference>
<organism evidence="9 10">
    <name type="scientific">Triparma strigata</name>
    <dbReference type="NCBI Taxonomy" id="1606541"/>
    <lineage>
        <taxon>Eukaryota</taxon>
        <taxon>Sar</taxon>
        <taxon>Stramenopiles</taxon>
        <taxon>Ochrophyta</taxon>
        <taxon>Bolidophyceae</taxon>
        <taxon>Parmales</taxon>
        <taxon>Triparmaceae</taxon>
        <taxon>Triparma</taxon>
    </lineage>
</organism>
<evidence type="ECO:0000313" key="9">
    <source>
        <dbReference type="EMBL" id="GMH82509.1"/>
    </source>
</evidence>
<feature type="domain" description="Major facilitator superfamily (MFS) profile" evidence="8">
    <location>
        <begin position="26"/>
        <end position="430"/>
    </location>
</feature>
<feature type="transmembrane region" description="Helical" evidence="7">
    <location>
        <begin position="127"/>
        <end position="151"/>
    </location>
</feature>
<feature type="region of interest" description="Disordered" evidence="6">
    <location>
        <begin position="1"/>
        <end position="24"/>
    </location>
</feature>